<keyword evidence="2" id="KW-0732">Signal</keyword>
<dbReference type="Pfam" id="PF00263">
    <property type="entry name" value="Secretin"/>
    <property type="match status" value="1"/>
</dbReference>
<organism evidence="6 7">
    <name type="scientific">Sneathia sanguinegens</name>
    <dbReference type="NCBI Taxonomy" id="40543"/>
    <lineage>
        <taxon>Bacteria</taxon>
        <taxon>Fusobacteriati</taxon>
        <taxon>Fusobacteriota</taxon>
        <taxon>Fusobacteriia</taxon>
        <taxon>Fusobacteriales</taxon>
        <taxon>Leptotrichiaceae</taxon>
        <taxon>Sneathia</taxon>
    </lineage>
</organism>
<evidence type="ECO:0000256" key="4">
    <source>
        <dbReference type="RuleBase" id="RU004003"/>
    </source>
</evidence>
<evidence type="ECO:0000256" key="3">
    <source>
        <dbReference type="ARBA" id="ARBA00023136"/>
    </source>
</evidence>
<sequence>MVKKIFMYITLFAVICFSYTNKKMEEKADSLFIPISLKGKNIVKEQDKNFQIKKNSVYKLKNKLAIDLLPILNGISEAKIKGIDNFLVITGTDNEISEMCKLIEKLDVEKQQVLLKLNIIDTSKNLFDRLGFNWKLNKNFSFAGVIAEFLGGNLSFSNLLTNNSRLLDVDIDALKENGELILKSSPNIVVLDGDKGIFKVTDESIFEIKNSENKNSNIISREAGIILEVEPKIKKDYIQIKLKAEVSNFKSKEMKKQNIIETVINIENNKSMFIGGATSIVKDDTKSKTPILGDIPIIGSLFTYQTRGNVQREIYMELEAKII</sequence>
<accession>A0ABT7HJ29</accession>
<dbReference type="PRINTS" id="PR00811">
    <property type="entry name" value="BCTERIALGSPD"/>
</dbReference>
<proteinExistence type="inferred from homology"/>
<comment type="caution">
    <text evidence="6">The sequence shown here is derived from an EMBL/GenBank/DDBJ whole genome shotgun (WGS) entry which is preliminary data.</text>
</comment>
<evidence type="ECO:0000259" key="5">
    <source>
        <dbReference type="Pfam" id="PF00263"/>
    </source>
</evidence>
<protein>
    <recommendedName>
        <fullName evidence="5">Type II/III secretion system secretin-like domain-containing protein</fullName>
    </recommendedName>
</protein>
<gene>
    <name evidence="6" type="ORF">QQA45_03200</name>
</gene>
<keyword evidence="3" id="KW-0472">Membrane</keyword>
<keyword evidence="7" id="KW-1185">Reference proteome</keyword>
<comment type="similarity">
    <text evidence="4">Belongs to the bacterial secretin family.</text>
</comment>
<name>A0ABT7HJ29_9FUSO</name>
<evidence type="ECO:0000256" key="1">
    <source>
        <dbReference type="ARBA" id="ARBA00004370"/>
    </source>
</evidence>
<evidence type="ECO:0000256" key="2">
    <source>
        <dbReference type="ARBA" id="ARBA00022729"/>
    </source>
</evidence>
<comment type="subcellular location">
    <subcellularLocation>
        <location evidence="1">Membrane</location>
    </subcellularLocation>
</comment>
<dbReference type="PANTHER" id="PTHR30332:SF24">
    <property type="entry name" value="SECRETIN GSPD-RELATED"/>
    <property type="match status" value="1"/>
</dbReference>
<dbReference type="RefSeq" id="WP_285152837.1">
    <property type="nucleotide sequence ID" value="NZ_JASSPP010000004.1"/>
</dbReference>
<dbReference type="EMBL" id="JASSPP010000004">
    <property type="protein sequence ID" value="MDK9580522.1"/>
    <property type="molecule type" value="Genomic_DNA"/>
</dbReference>
<feature type="domain" description="Type II/III secretion system secretin-like" evidence="5">
    <location>
        <begin position="173"/>
        <end position="323"/>
    </location>
</feature>
<evidence type="ECO:0000313" key="6">
    <source>
        <dbReference type="EMBL" id="MDK9580522.1"/>
    </source>
</evidence>
<dbReference type="InterPro" id="IPR001775">
    <property type="entry name" value="GspD/PilQ"/>
</dbReference>
<dbReference type="InterPro" id="IPR050810">
    <property type="entry name" value="Bact_Secretion_Sys_Channel"/>
</dbReference>
<dbReference type="PANTHER" id="PTHR30332">
    <property type="entry name" value="PROBABLE GENERAL SECRETION PATHWAY PROTEIN D"/>
    <property type="match status" value="1"/>
</dbReference>
<dbReference type="InterPro" id="IPR004846">
    <property type="entry name" value="T2SS/T3SS_dom"/>
</dbReference>
<reference evidence="6 7" key="1">
    <citation type="submission" date="2023-06" db="EMBL/GenBank/DDBJ databases">
        <title>Antibody response to the Sneathia vaginalis cytopathogenic toxin A during pregnancy.</title>
        <authorList>
            <person name="Mccoy Z.T."/>
            <person name="Serrano M.G."/>
            <person name="Spaine K."/>
            <person name="Edwards D.J."/>
            <person name="Buck G.A."/>
            <person name="Jefferson K."/>
        </authorList>
    </citation>
    <scope>NUCLEOTIDE SEQUENCE [LARGE SCALE GENOMIC DNA]</scope>
    <source>
        <strain evidence="6 7">CCUG 42621</strain>
    </source>
</reference>
<evidence type="ECO:0000313" key="7">
    <source>
        <dbReference type="Proteomes" id="UP001225134"/>
    </source>
</evidence>
<dbReference type="Proteomes" id="UP001225134">
    <property type="component" value="Unassembled WGS sequence"/>
</dbReference>